<evidence type="ECO:0000256" key="9">
    <source>
        <dbReference type="ARBA" id="ARBA00022989"/>
    </source>
</evidence>
<keyword evidence="5" id="KW-0285">Flavoprotein</keyword>
<organism evidence="15 16">
    <name type="scientific">Coleophoma cylindrospora</name>
    <dbReference type="NCBI Taxonomy" id="1849047"/>
    <lineage>
        <taxon>Eukaryota</taxon>
        <taxon>Fungi</taxon>
        <taxon>Dikarya</taxon>
        <taxon>Ascomycota</taxon>
        <taxon>Pezizomycotina</taxon>
        <taxon>Leotiomycetes</taxon>
        <taxon>Helotiales</taxon>
        <taxon>Dermateaceae</taxon>
        <taxon>Coleophoma</taxon>
    </lineage>
</organism>
<evidence type="ECO:0000256" key="6">
    <source>
        <dbReference type="ARBA" id="ARBA00022692"/>
    </source>
</evidence>
<evidence type="ECO:0000256" key="11">
    <source>
        <dbReference type="ARBA" id="ARBA00023033"/>
    </source>
</evidence>
<evidence type="ECO:0000256" key="1">
    <source>
        <dbReference type="ARBA" id="ARBA00001974"/>
    </source>
</evidence>
<feature type="transmembrane region" description="Helical" evidence="14">
    <location>
        <begin position="641"/>
        <end position="664"/>
    </location>
</feature>
<evidence type="ECO:0008006" key="17">
    <source>
        <dbReference type="Google" id="ProtNLM"/>
    </source>
</evidence>
<dbReference type="GO" id="GO:0016020">
    <property type="term" value="C:membrane"/>
    <property type="evidence" value="ECO:0007669"/>
    <property type="project" value="UniProtKB-SubCell"/>
</dbReference>
<evidence type="ECO:0000313" key="15">
    <source>
        <dbReference type="EMBL" id="RDW82597.1"/>
    </source>
</evidence>
<dbReference type="InterPro" id="IPR036188">
    <property type="entry name" value="FAD/NAD-bd_sf"/>
</dbReference>
<feature type="transmembrane region" description="Helical" evidence="14">
    <location>
        <begin position="701"/>
        <end position="721"/>
    </location>
</feature>
<evidence type="ECO:0000256" key="5">
    <source>
        <dbReference type="ARBA" id="ARBA00022630"/>
    </source>
</evidence>
<dbReference type="FunFam" id="3.50.50.60:FF:000138">
    <property type="entry name" value="Flavin-containing monooxygenase"/>
    <property type="match status" value="1"/>
</dbReference>
<dbReference type="GO" id="GO:0050661">
    <property type="term" value="F:NADP binding"/>
    <property type="evidence" value="ECO:0007669"/>
    <property type="project" value="InterPro"/>
</dbReference>
<dbReference type="PANTHER" id="PTHR43791:SF81">
    <property type="entry name" value="TRANSPORTER, PUTATIVE (AFU_ORTHOLOGUE AFUA_7G01190)-RELATED"/>
    <property type="match status" value="1"/>
</dbReference>
<keyword evidence="10" id="KW-0560">Oxidoreductase</keyword>
<keyword evidence="9 14" id="KW-1133">Transmembrane helix</keyword>
<feature type="transmembrane region" description="Helical" evidence="14">
    <location>
        <begin position="611"/>
        <end position="629"/>
    </location>
</feature>
<feature type="transmembrane region" description="Helical" evidence="14">
    <location>
        <begin position="733"/>
        <end position="755"/>
    </location>
</feature>
<sequence length="1025" mass="113143">MSHATSVAVIGAGPGGLAAAKYLVAEQAFSRIVVFDSRPSVGGTWCATPHDSLDPSFTIPRTEPSKVPNGAVRRNGRLEIISPVYDMLDTNIPHTLMNYSDLGFPAGISLFPPHQAVRKYLENYSTEISDLLCLGTQVLEVLPVEGLGQKWLVRSINMETRKVEEEVFDAVIVASGHYDDPFIPNIAGIHAWSTAFPGSVSHSKFYRKPDDFKDKKVVIVGYSASGLDLANQISTVSQHPLIISEKSNSALPETSPREVFFPEIAEFLLDDRSVRFTNGHIEKNVDCVVFCTGYLYSYPFLKTLDPPVVGDGDRVLNLYQQIFYHPRPTLSFIGLPQRIVPLPVSECQSAVIARVLSGRLSLPAESEMREWEAELVKRTGGGKKYHDLRFPADANYINELHDWSMSAPPKEGLCEKGSGKVPPYWGEEKQWVRARFPMIKEASRKLGAKRHEVTTLQELGFDYKTWKEQEASVVGGTEAKLSMFAQGCVSLGPIRNMTSPAPAIVAELPTDAKKMPATKPANADDIEIGSISPSKLDRAEEFLRDNDISHAQVQELVEDTEANKRLIRKVDMILMPLLMGTYVLQYIDKQALSYAAVFDLLTNTHMSGNQYANLTTFFYLGYLVAEYPWSYLAQKTNIAMVVGGCVMAWGSVLMLAAACTSYSGLAACRFFLGIFEAPITPCFMMIVGQWYLRSQQPFRAGLFYCCNGVGSMVGGVITYGIGRGLEHKSFPVWKVIFLLCGGCTFLWGIVILLFMPADIMSSKRLNNTEKATLIGRGWSNQTGILNHSIKWYQIREALMDPQVWILFLYTFLNELINGGFANFGKLILKGVVHGSLQTTALAIPQGGFQVVFILSGTLMASKLKNFRTVVMAIYIIPTIIGVSLMWQLPRTNKYGNLLGYYITGSFVSALVVALQMPASNLGGYTKRVTGTAFVFLAYCLGNIIGPHAFLASEAPTYPTGCKLIIGCAVGQIFLACCLRLLLTRRNKQRDEAAAVAVAATPAKEGVEEIYQDLTDFENPAFRYVL</sequence>
<evidence type="ECO:0000256" key="12">
    <source>
        <dbReference type="ARBA" id="ARBA00023136"/>
    </source>
</evidence>
<dbReference type="FunFam" id="1.20.1250.20:FF:000064">
    <property type="entry name" value="MFS allantoate transporter"/>
    <property type="match status" value="1"/>
</dbReference>
<dbReference type="SUPFAM" id="SSF51905">
    <property type="entry name" value="FAD/NAD(P)-binding domain"/>
    <property type="match status" value="2"/>
</dbReference>
<dbReference type="InterPro" id="IPR011701">
    <property type="entry name" value="MFS"/>
</dbReference>
<dbReference type="InterPro" id="IPR020946">
    <property type="entry name" value="Flavin_mOase-like"/>
</dbReference>
<protein>
    <recommendedName>
        <fullName evidence="17">Major facilitator superfamily (MFS) profile domain-containing protein</fullName>
    </recommendedName>
</protein>
<dbReference type="Pfam" id="PF07690">
    <property type="entry name" value="MFS_1"/>
    <property type="match status" value="1"/>
</dbReference>
<evidence type="ECO:0000256" key="7">
    <source>
        <dbReference type="ARBA" id="ARBA00022827"/>
    </source>
</evidence>
<evidence type="ECO:0000256" key="8">
    <source>
        <dbReference type="ARBA" id="ARBA00022857"/>
    </source>
</evidence>
<reference evidence="15 16" key="1">
    <citation type="journal article" date="2018" name="IMA Fungus">
        <title>IMA Genome-F 9: Draft genome sequence of Annulohypoxylon stygium, Aspergillus mulundensis, Berkeleyomyces basicola (syn. Thielaviopsis basicola), Ceratocystis smalleyi, two Cercospora beticola strains, Coleophoma cylindrospora, Fusarium fracticaudum, Phialophora cf. hyalina, and Morchella septimelata.</title>
        <authorList>
            <person name="Wingfield B.D."/>
            <person name="Bills G.F."/>
            <person name="Dong Y."/>
            <person name="Huang W."/>
            <person name="Nel W.J."/>
            <person name="Swalarsk-Parry B.S."/>
            <person name="Vaghefi N."/>
            <person name="Wilken P.M."/>
            <person name="An Z."/>
            <person name="de Beer Z.W."/>
            <person name="De Vos L."/>
            <person name="Chen L."/>
            <person name="Duong T.A."/>
            <person name="Gao Y."/>
            <person name="Hammerbacher A."/>
            <person name="Kikkert J.R."/>
            <person name="Li Y."/>
            <person name="Li H."/>
            <person name="Li K."/>
            <person name="Li Q."/>
            <person name="Liu X."/>
            <person name="Ma X."/>
            <person name="Naidoo K."/>
            <person name="Pethybridge S.J."/>
            <person name="Sun J."/>
            <person name="Steenkamp E.T."/>
            <person name="van der Nest M.A."/>
            <person name="van Wyk S."/>
            <person name="Wingfield M.J."/>
            <person name="Xiong C."/>
            <person name="Yue Q."/>
            <person name="Zhang X."/>
        </authorList>
    </citation>
    <scope>NUCLEOTIDE SEQUENCE [LARGE SCALE GENOMIC DNA]</scope>
    <source>
        <strain evidence="15 16">BP6252</strain>
    </source>
</reference>
<feature type="transmembrane region" description="Helical" evidence="14">
    <location>
        <begin position="928"/>
        <end position="951"/>
    </location>
</feature>
<dbReference type="Gene3D" id="3.50.50.60">
    <property type="entry name" value="FAD/NAD(P)-binding domain"/>
    <property type="match status" value="2"/>
</dbReference>
<keyword evidence="11" id="KW-0503">Monooxygenase</keyword>
<dbReference type="SUPFAM" id="SSF103473">
    <property type="entry name" value="MFS general substrate transporter"/>
    <property type="match status" value="1"/>
</dbReference>
<evidence type="ECO:0000313" key="16">
    <source>
        <dbReference type="Proteomes" id="UP000256645"/>
    </source>
</evidence>
<evidence type="ECO:0000256" key="10">
    <source>
        <dbReference type="ARBA" id="ARBA00023002"/>
    </source>
</evidence>
<evidence type="ECO:0000256" key="2">
    <source>
        <dbReference type="ARBA" id="ARBA00004141"/>
    </source>
</evidence>
<dbReference type="Proteomes" id="UP000256645">
    <property type="component" value="Unassembled WGS sequence"/>
</dbReference>
<dbReference type="EMBL" id="PDLM01000003">
    <property type="protein sequence ID" value="RDW82597.1"/>
    <property type="molecule type" value="Genomic_DNA"/>
</dbReference>
<feature type="transmembrane region" description="Helical" evidence="14">
    <location>
        <begin position="963"/>
        <end position="982"/>
    </location>
</feature>
<keyword evidence="16" id="KW-1185">Reference proteome</keyword>
<dbReference type="AlphaFoldDB" id="A0A3D8S8D1"/>
<accession>A0A3D8S8D1</accession>
<dbReference type="OrthoDB" id="6730379at2759"/>
<comment type="caution">
    <text evidence="15">The sequence shown here is derived from an EMBL/GenBank/DDBJ whole genome shotgun (WGS) entry which is preliminary data.</text>
</comment>
<dbReference type="GO" id="GO:0004499">
    <property type="term" value="F:N,N-dimethylaniline monooxygenase activity"/>
    <property type="evidence" value="ECO:0007669"/>
    <property type="project" value="InterPro"/>
</dbReference>
<dbReference type="PRINTS" id="PR00419">
    <property type="entry name" value="ADXRDTASE"/>
</dbReference>
<evidence type="ECO:0000256" key="14">
    <source>
        <dbReference type="SAM" id="Phobius"/>
    </source>
</evidence>
<keyword evidence="8" id="KW-0521">NADP</keyword>
<keyword evidence="7" id="KW-0274">FAD</keyword>
<dbReference type="GO" id="GO:0050660">
    <property type="term" value="F:flavin adenine dinucleotide binding"/>
    <property type="evidence" value="ECO:0007669"/>
    <property type="project" value="InterPro"/>
</dbReference>
<comment type="similarity">
    <text evidence="13">Belongs to the major facilitator superfamily. Allantoate permease family.</text>
</comment>
<evidence type="ECO:0000256" key="13">
    <source>
        <dbReference type="ARBA" id="ARBA00037968"/>
    </source>
</evidence>
<gene>
    <name evidence="15" type="ORF">BP6252_03709</name>
</gene>
<keyword evidence="12 14" id="KW-0472">Membrane</keyword>
<keyword evidence="6 14" id="KW-0812">Transmembrane</keyword>
<comment type="cofactor">
    <cofactor evidence="1">
        <name>FAD</name>
        <dbReference type="ChEBI" id="CHEBI:57692"/>
    </cofactor>
</comment>
<proteinExistence type="inferred from homology"/>
<dbReference type="PANTHER" id="PTHR43791">
    <property type="entry name" value="PERMEASE-RELATED"/>
    <property type="match status" value="1"/>
</dbReference>
<comment type="similarity">
    <text evidence="3">Belongs to the FMO family.</text>
</comment>
<dbReference type="Pfam" id="PF00743">
    <property type="entry name" value="FMO-like"/>
    <property type="match status" value="2"/>
</dbReference>
<feature type="transmembrane region" description="Helical" evidence="14">
    <location>
        <begin position="670"/>
        <end position="692"/>
    </location>
</feature>
<dbReference type="InterPro" id="IPR036259">
    <property type="entry name" value="MFS_trans_sf"/>
</dbReference>
<name>A0A3D8S8D1_9HELO</name>
<feature type="transmembrane region" description="Helical" evidence="14">
    <location>
        <begin position="868"/>
        <end position="886"/>
    </location>
</feature>
<feature type="transmembrane region" description="Helical" evidence="14">
    <location>
        <begin position="898"/>
        <end position="916"/>
    </location>
</feature>
<dbReference type="GO" id="GO:0022857">
    <property type="term" value="F:transmembrane transporter activity"/>
    <property type="evidence" value="ECO:0007669"/>
    <property type="project" value="InterPro"/>
</dbReference>
<feature type="transmembrane region" description="Helical" evidence="14">
    <location>
        <begin position="841"/>
        <end position="861"/>
    </location>
</feature>
<evidence type="ECO:0000256" key="4">
    <source>
        <dbReference type="ARBA" id="ARBA00022448"/>
    </source>
</evidence>
<comment type="subcellular location">
    <subcellularLocation>
        <location evidence="2">Membrane</location>
        <topology evidence="2">Multi-pass membrane protein</topology>
    </subcellularLocation>
</comment>
<feature type="transmembrane region" description="Helical" evidence="14">
    <location>
        <begin position="803"/>
        <end position="821"/>
    </location>
</feature>
<keyword evidence="4" id="KW-0813">Transport</keyword>
<dbReference type="Pfam" id="PF13450">
    <property type="entry name" value="NAD_binding_8"/>
    <property type="match status" value="1"/>
</dbReference>
<dbReference type="Gene3D" id="1.20.1250.20">
    <property type="entry name" value="MFS general substrate transporter like domains"/>
    <property type="match status" value="2"/>
</dbReference>
<evidence type="ECO:0000256" key="3">
    <source>
        <dbReference type="ARBA" id="ARBA00009183"/>
    </source>
</evidence>